<dbReference type="AlphaFoldDB" id="A0A9Q3DXK1"/>
<organism evidence="1 2">
    <name type="scientific">Austropuccinia psidii MF-1</name>
    <dbReference type="NCBI Taxonomy" id="1389203"/>
    <lineage>
        <taxon>Eukaryota</taxon>
        <taxon>Fungi</taxon>
        <taxon>Dikarya</taxon>
        <taxon>Basidiomycota</taxon>
        <taxon>Pucciniomycotina</taxon>
        <taxon>Pucciniomycetes</taxon>
        <taxon>Pucciniales</taxon>
        <taxon>Sphaerophragmiaceae</taxon>
        <taxon>Austropuccinia</taxon>
    </lineage>
</organism>
<protein>
    <submittedName>
        <fullName evidence="1">Uncharacterized protein</fullName>
    </submittedName>
</protein>
<comment type="caution">
    <text evidence="1">The sequence shown here is derived from an EMBL/GenBank/DDBJ whole genome shotgun (WGS) entry which is preliminary data.</text>
</comment>
<dbReference type="EMBL" id="AVOT02021995">
    <property type="protein sequence ID" value="MBW0511109.1"/>
    <property type="molecule type" value="Genomic_DNA"/>
</dbReference>
<proteinExistence type="predicted"/>
<keyword evidence="2" id="KW-1185">Reference proteome</keyword>
<evidence type="ECO:0000313" key="2">
    <source>
        <dbReference type="Proteomes" id="UP000765509"/>
    </source>
</evidence>
<accession>A0A9Q3DXK1</accession>
<reference evidence="1" key="1">
    <citation type="submission" date="2021-03" db="EMBL/GenBank/DDBJ databases">
        <title>Draft genome sequence of rust myrtle Austropuccinia psidii MF-1, a brazilian biotype.</title>
        <authorList>
            <person name="Quecine M.C."/>
            <person name="Pachon D.M.R."/>
            <person name="Bonatelli M.L."/>
            <person name="Correr F.H."/>
            <person name="Franceschini L.M."/>
            <person name="Leite T.F."/>
            <person name="Margarido G.R.A."/>
            <person name="Almeida C.A."/>
            <person name="Ferrarezi J.A."/>
            <person name="Labate C.A."/>
        </authorList>
    </citation>
    <scope>NUCLEOTIDE SEQUENCE</scope>
    <source>
        <strain evidence="1">MF-1</strain>
    </source>
</reference>
<gene>
    <name evidence="1" type="ORF">O181_050824</name>
</gene>
<name>A0A9Q3DXK1_9BASI</name>
<evidence type="ECO:0000313" key="1">
    <source>
        <dbReference type="EMBL" id="MBW0511109.1"/>
    </source>
</evidence>
<dbReference type="Proteomes" id="UP000765509">
    <property type="component" value="Unassembled WGS sequence"/>
</dbReference>
<sequence>MRISWEDGGWSTGRPSALLIYCWAESHALQAQASTGWRESERLLGRSIDELSGASRMVRSHWSGFMPRTRSQRKENGNALGDAATETRQLAARRLIKQLHTQYILHTVTKQHSVCKVNCWFSVQGKNKRKQRIMRKIHAQGDDKCMFCSM</sequence>